<dbReference type="GO" id="GO:0030672">
    <property type="term" value="C:synaptic vesicle membrane"/>
    <property type="evidence" value="ECO:0007669"/>
    <property type="project" value="TreeGrafter"/>
</dbReference>
<evidence type="ECO:0000256" key="4">
    <source>
        <dbReference type="ARBA" id="ARBA00022692"/>
    </source>
</evidence>
<keyword evidence="5 7" id="KW-1133">Transmembrane helix</keyword>
<comment type="caution">
    <text evidence="9">The sequence shown here is derived from an EMBL/GenBank/DDBJ whole genome shotgun (WGS) entry which is preliminary data.</text>
</comment>
<comment type="similarity">
    <text evidence="2">Belongs to the major facilitator superfamily.</text>
</comment>
<evidence type="ECO:0000259" key="8">
    <source>
        <dbReference type="Pfam" id="PF23894"/>
    </source>
</evidence>
<dbReference type="AlphaFoldDB" id="A0AAD9CG21"/>
<evidence type="ECO:0000256" key="3">
    <source>
        <dbReference type="ARBA" id="ARBA00022448"/>
    </source>
</evidence>
<evidence type="ECO:0000256" key="1">
    <source>
        <dbReference type="ARBA" id="ARBA00004141"/>
    </source>
</evidence>
<dbReference type="InterPro" id="IPR005828">
    <property type="entry name" value="MFS_sugar_transport-like"/>
</dbReference>
<name>A0AAD9CG21_DISEL</name>
<gene>
    <name evidence="9" type="ORF">KUDE01_004700</name>
</gene>
<sequence>MGTEFQFHSWRVFVLVAALPAISSLVGLTFMPESPRFLLEVTHIKAPKTAEDEFIEIQSATGTALQRWAVRSLTLCKLVLKNVASLLSAELRFATLFMAIIWFCMAFSYYGLSVWFPDMIKHLQHKEYESKVKVFHRERVENFHFNFSLENQIHKEGEYINDSYVPLHHLHNTKLCSDIVRTQQGGAYVVSSIQDLKQSVFILCHLPRLIVGVSMQIQEG</sequence>
<keyword evidence="3" id="KW-0813">Transport</keyword>
<dbReference type="SUPFAM" id="SSF103473">
    <property type="entry name" value="MFS general substrate transporter"/>
    <property type="match status" value="1"/>
</dbReference>
<feature type="transmembrane region" description="Helical" evidence="7">
    <location>
        <begin position="93"/>
        <end position="116"/>
    </location>
</feature>
<dbReference type="InterPro" id="IPR036259">
    <property type="entry name" value="MFS_trans_sf"/>
</dbReference>
<organism evidence="9 10">
    <name type="scientific">Dissostichus eleginoides</name>
    <name type="common">Patagonian toothfish</name>
    <name type="synonym">Dissostichus amissus</name>
    <dbReference type="NCBI Taxonomy" id="100907"/>
    <lineage>
        <taxon>Eukaryota</taxon>
        <taxon>Metazoa</taxon>
        <taxon>Chordata</taxon>
        <taxon>Craniata</taxon>
        <taxon>Vertebrata</taxon>
        <taxon>Euteleostomi</taxon>
        <taxon>Actinopterygii</taxon>
        <taxon>Neopterygii</taxon>
        <taxon>Teleostei</taxon>
        <taxon>Neoteleostei</taxon>
        <taxon>Acanthomorphata</taxon>
        <taxon>Eupercaria</taxon>
        <taxon>Perciformes</taxon>
        <taxon>Notothenioidei</taxon>
        <taxon>Nototheniidae</taxon>
        <taxon>Dissostichus</taxon>
    </lineage>
</organism>
<evidence type="ECO:0000256" key="2">
    <source>
        <dbReference type="ARBA" id="ARBA00008335"/>
    </source>
</evidence>
<feature type="domain" description="SV2A/B/C luminal" evidence="8">
    <location>
        <begin position="133"/>
        <end position="167"/>
    </location>
</feature>
<evidence type="ECO:0000256" key="5">
    <source>
        <dbReference type="ARBA" id="ARBA00022989"/>
    </source>
</evidence>
<accession>A0AAD9CG21</accession>
<dbReference type="Pfam" id="PF00083">
    <property type="entry name" value="Sugar_tr"/>
    <property type="match status" value="1"/>
</dbReference>
<feature type="transmembrane region" description="Helical" evidence="7">
    <location>
        <begin position="12"/>
        <end position="31"/>
    </location>
</feature>
<reference evidence="9" key="1">
    <citation type="submission" date="2023-04" db="EMBL/GenBank/DDBJ databases">
        <title>Chromosome-level genome of Chaenocephalus aceratus.</title>
        <authorList>
            <person name="Park H."/>
        </authorList>
    </citation>
    <scope>NUCLEOTIDE SEQUENCE</scope>
    <source>
        <strain evidence="9">DE</strain>
        <tissue evidence="9">Muscle</tissue>
    </source>
</reference>
<dbReference type="Proteomes" id="UP001228049">
    <property type="component" value="Unassembled WGS sequence"/>
</dbReference>
<evidence type="ECO:0000256" key="7">
    <source>
        <dbReference type="SAM" id="Phobius"/>
    </source>
</evidence>
<dbReference type="Pfam" id="PF23894">
    <property type="entry name" value="LD_SV2"/>
    <property type="match status" value="1"/>
</dbReference>
<keyword evidence="10" id="KW-1185">Reference proteome</keyword>
<comment type="subcellular location">
    <subcellularLocation>
        <location evidence="1">Membrane</location>
        <topology evidence="1">Multi-pass membrane protein</topology>
    </subcellularLocation>
</comment>
<proteinExistence type="inferred from homology"/>
<dbReference type="PANTHER" id="PTHR23511">
    <property type="entry name" value="SYNAPTIC VESICLE GLYCOPROTEIN 2"/>
    <property type="match status" value="1"/>
</dbReference>
<keyword evidence="6 7" id="KW-0472">Membrane</keyword>
<dbReference type="InterPro" id="IPR055415">
    <property type="entry name" value="LD_SV2"/>
</dbReference>
<evidence type="ECO:0000256" key="6">
    <source>
        <dbReference type="ARBA" id="ARBA00023136"/>
    </source>
</evidence>
<evidence type="ECO:0000313" key="10">
    <source>
        <dbReference type="Proteomes" id="UP001228049"/>
    </source>
</evidence>
<protein>
    <submittedName>
        <fullName evidence="9">Synaptic vesicle glycoprotein 2B</fullName>
    </submittedName>
</protein>
<dbReference type="Gene3D" id="1.20.1250.20">
    <property type="entry name" value="MFS general substrate transporter like domains"/>
    <property type="match status" value="1"/>
</dbReference>
<evidence type="ECO:0000313" key="9">
    <source>
        <dbReference type="EMBL" id="KAK1901735.1"/>
    </source>
</evidence>
<dbReference type="PANTHER" id="PTHR23511:SF2">
    <property type="entry name" value="SYNAPTIC VESICLE GLYCOPROTEIN 2B"/>
    <property type="match status" value="1"/>
</dbReference>
<keyword evidence="4 7" id="KW-0812">Transmembrane</keyword>
<dbReference type="GO" id="GO:0043005">
    <property type="term" value="C:neuron projection"/>
    <property type="evidence" value="ECO:0007669"/>
    <property type="project" value="TreeGrafter"/>
</dbReference>
<dbReference type="EMBL" id="JASDAP010000006">
    <property type="protein sequence ID" value="KAK1901735.1"/>
    <property type="molecule type" value="Genomic_DNA"/>
</dbReference>
<dbReference type="GO" id="GO:0022857">
    <property type="term" value="F:transmembrane transporter activity"/>
    <property type="evidence" value="ECO:0007669"/>
    <property type="project" value="InterPro"/>
</dbReference>